<evidence type="ECO:0000259" key="7">
    <source>
        <dbReference type="PROSITE" id="PS51755"/>
    </source>
</evidence>
<dbReference type="InterPro" id="IPR011006">
    <property type="entry name" value="CheY-like_superfamily"/>
</dbReference>
<gene>
    <name evidence="8" type="ORF">GO606_09275</name>
</gene>
<reference evidence="8" key="1">
    <citation type="submission" date="2019-12" db="EMBL/GenBank/DDBJ databases">
        <title>Comparative genomics gives insights into the taxonomy of the Azoarcus-Aromatoleum group and reveals separate origins of nif in the plant-associated Azoarcus and non-plant-associated Aromatoleum sub-groups.</title>
        <authorList>
            <person name="Lafos M."/>
            <person name="Maluk M."/>
            <person name="Batista M."/>
            <person name="Junghare M."/>
            <person name="Carmona M."/>
            <person name="Faoro H."/>
            <person name="Cruz L.M."/>
            <person name="Battistoni F."/>
            <person name="De Souza E."/>
            <person name="Pedrosa F."/>
            <person name="Chen W.-M."/>
            <person name="Poole P.S."/>
            <person name="Dixon R.A."/>
            <person name="James E.K."/>
        </authorList>
    </citation>
    <scope>NUCLEOTIDE SEQUENCE</scope>
    <source>
        <strain evidence="8">LuFRes1</strain>
    </source>
</reference>
<evidence type="ECO:0000259" key="6">
    <source>
        <dbReference type="PROSITE" id="PS50110"/>
    </source>
</evidence>
<proteinExistence type="predicted"/>
<dbReference type="PANTHER" id="PTHR48111">
    <property type="entry name" value="REGULATOR OF RPOS"/>
    <property type="match status" value="1"/>
</dbReference>
<dbReference type="InterPro" id="IPR001867">
    <property type="entry name" value="OmpR/PhoB-type_DNA-bd"/>
</dbReference>
<dbReference type="InterPro" id="IPR016032">
    <property type="entry name" value="Sig_transdc_resp-reg_C-effctor"/>
</dbReference>
<dbReference type="SMART" id="SM00862">
    <property type="entry name" value="Trans_reg_C"/>
    <property type="match status" value="1"/>
</dbReference>
<dbReference type="PANTHER" id="PTHR48111:SF40">
    <property type="entry name" value="PHOSPHATE REGULON TRANSCRIPTIONAL REGULATORY PROTEIN PHOB"/>
    <property type="match status" value="1"/>
</dbReference>
<evidence type="ECO:0000256" key="3">
    <source>
        <dbReference type="ARBA" id="ARBA00023125"/>
    </source>
</evidence>
<dbReference type="EMBL" id="WTVG01000021">
    <property type="protein sequence ID" value="NMG24910.1"/>
    <property type="molecule type" value="Genomic_DNA"/>
</dbReference>
<feature type="modified residue" description="4-aspartylphosphate" evidence="4">
    <location>
        <position position="53"/>
    </location>
</feature>
<dbReference type="SUPFAM" id="SSF46894">
    <property type="entry name" value="C-terminal effector domain of the bipartite response regulators"/>
    <property type="match status" value="1"/>
</dbReference>
<dbReference type="SUPFAM" id="SSF52172">
    <property type="entry name" value="CheY-like"/>
    <property type="match status" value="1"/>
</dbReference>
<comment type="caution">
    <text evidence="8">The sequence shown here is derived from an EMBL/GenBank/DDBJ whole genome shotgun (WGS) entry which is preliminary data.</text>
</comment>
<dbReference type="Gene3D" id="6.10.250.690">
    <property type="match status" value="1"/>
</dbReference>
<evidence type="ECO:0000313" key="9">
    <source>
        <dbReference type="Proteomes" id="UP000615989"/>
    </source>
</evidence>
<organism evidence="8 9">
    <name type="scientific">Aromatoleum anaerobium</name>
    <dbReference type="NCBI Taxonomy" id="182180"/>
    <lineage>
        <taxon>Bacteria</taxon>
        <taxon>Pseudomonadati</taxon>
        <taxon>Pseudomonadota</taxon>
        <taxon>Betaproteobacteria</taxon>
        <taxon>Rhodocyclales</taxon>
        <taxon>Rhodocyclaceae</taxon>
        <taxon>Aromatoleum</taxon>
    </lineage>
</organism>
<evidence type="ECO:0000313" key="8">
    <source>
        <dbReference type="EMBL" id="NMG24910.1"/>
    </source>
</evidence>
<evidence type="ECO:0000256" key="4">
    <source>
        <dbReference type="PROSITE-ProRule" id="PRU00169"/>
    </source>
</evidence>
<feature type="DNA-binding region" description="OmpR/PhoB-type" evidence="5">
    <location>
        <begin position="132"/>
        <end position="231"/>
    </location>
</feature>
<dbReference type="RefSeq" id="WP_169118283.1">
    <property type="nucleotide sequence ID" value="NZ_WTVG02000040.1"/>
</dbReference>
<dbReference type="Pfam" id="PF00486">
    <property type="entry name" value="Trans_reg_C"/>
    <property type="match status" value="1"/>
</dbReference>
<keyword evidence="2" id="KW-0902">Two-component regulatory system</keyword>
<keyword evidence="3 5" id="KW-0238">DNA-binding</keyword>
<feature type="domain" description="Response regulatory" evidence="6">
    <location>
        <begin position="4"/>
        <end position="118"/>
    </location>
</feature>
<dbReference type="InterPro" id="IPR001789">
    <property type="entry name" value="Sig_transdc_resp-reg_receiver"/>
</dbReference>
<evidence type="ECO:0000256" key="2">
    <source>
        <dbReference type="ARBA" id="ARBA00023012"/>
    </source>
</evidence>
<dbReference type="Gene3D" id="3.40.50.2300">
    <property type="match status" value="1"/>
</dbReference>
<protein>
    <submittedName>
        <fullName evidence="8">Response regulator</fullName>
    </submittedName>
</protein>
<accession>A0ABX1PK30</accession>
<dbReference type="InterPro" id="IPR036388">
    <property type="entry name" value="WH-like_DNA-bd_sf"/>
</dbReference>
<evidence type="ECO:0000256" key="5">
    <source>
        <dbReference type="PROSITE-ProRule" id="PRU01091"/>
    </source>
</evidence>
<dbReference type="Proteomes" id="UP000615989">
    <property type="component" value="Unassembled WGS sequence"/>
</dbReference>
<dbReference type="CDD" id="cd00383">
    <property type="entry name" value="trans_reg_C"/>
    <property type="match status" value="1"/>
</dbReference>
<keyword evidence="9" id="KW-1185">Reference proteome</keyword>
<feature type="domain" description="OmpR/PhoB-type" evidence="7">
    <location>
        <begin position="132"/>
        <end position="231"/>
    </location>
</feature>
<dbReference type="PROSITE" id="PS50110">
    <property type="entry name" value="RESPONSE_REGULATORY"/>
    <property type="match status" value="1"/>
</dbReference>
<dbReference type="SMART" id="SM00448">
    <property type="entry name" value="REC"/>
    <property type="match status" value="1"/>
</dbReference>
<dbReference type="InterPro" id="IPR039420">
    <property type="entry name" value="WalR-like"/>
</dbReference>
<name>A0ABX1PK30_9RHOO</name>
<dbReference type="Gene3D" id="1.10.10.10">
    <property type="entry name" value="Winged helix-like DNA-binding domain superfamily/Winged helix DNA-binding domain"/>
    <property type="match status" value="1"/>
</dbReference>
<sequence>MARQVLVIEDDPDIGRLIKLQLADIGCTVKLAADGLRGFAELEAKPYDLVILDLMLPGIDGLEICRRIRARPAYTPILMLTAKSGELDRVLGLEMGADDYVTKPFSVLELVARVKAIFRRVESLANQSAATGQVIESGALVIDVERREVRLDGRPVELTATEFELLLHFARHPGRVFTRAQLLDQVWGYSHSGYEHTVNSHINRLRAKIETNPNQPEYIQTVWGVGYKFRDVARS</sequence>
<evidence type="ECO:0000256" key="1">
    <source>
        <dbReference type="ARBA" id="ARBA00022553"/>
    </source>
</evidence>
<dbReference type="PROSITE" id="PS51755">
    <property type="entry name" value="OMPR_PHOB"/>
    <property type="match status" value="1"/>
</dbReference>
<dbReference type="Pfam" id="PF00072">
    <property type="entry name" value="Response_reg"/>
    <property type="match status" value="1"/>
</dbReference>
<keyword evidence="1 4" id="KW-0597">Phosphoprotein</keyword>